<gene>
    <name evidence="3" type="ORF">C1SCF055_LOCUS39907</name>
</gene>
<dbReference type="AlphaFoldDB" id="A0A9P1DRG0"/>
<feature type="domain" description="RPAP1 N-terminal" evidence="2">
    <location>
        <begin position="161"/>
        <end position="201"/>
    </location>
</feature>
<keyword evidence="5" id="KW-1185">Reference proteome</keyword>
<proteinExistence type="predicted"/>
<dbReference type="InterPro" id="IPR013930">
    <property type="entry name" value="RPAP1_N"/>
</dbReference>
<feature type="compositionally biased region" description="Basic and acidic residues" evidence="1">
    <location>
        <begin position="205"/>
        <end position="226"/>
    </location>
</feature>
<name>A0A9P1DRG0_9DINO</name>
<reference evidence="4" key="2">
    <citation type="submission" date="2024-04" db="EMBL/GenBank/DDBJ databases">
        <authorList>
            <person name="Chen Y."/>
            <person name="Shah S."/>
            <person name="Dougan E. K."/>
            <person name="Thang M."/>
            <person name="Chan C."/>
        </authorList>
    </citation>
    <scope>NUCLEOTIDE SEQUENCE [LARGE SCALE GENOMIC DNA]</scope>
</reference>
<protein>
    <recommendedName>
        <fullName evidence="2">RPAP1 N-terminal domain-containing protein</fullName>
    </recommendedName>
</protein>
<evidence type="ECO:0000259" key="2">
    <source>
        <dbReference type="Pfam" id="PF08621"/>
    </source>
</evidence>
<reference evidence="3" key="1">
    <citation type="submission" date="2022-10" db="EMBL/GenBank/DDBJ databases">
        <authorList>
            <person name="Chen Y."/>
            <person name="Dougan E. K."/>
            <person name="Chan C."/>
            <person name="Rhodes N."/>
            <person name="Thang M."/>
        </authorList>
    </citation>
    <scope>NUCLEOTIDE SEQUENCE</scope>
</reference>
<dbReference type="EMBL" id="CAMXCT030006511">
    <property type="protein sequence ID" value="CAL4802366.1"/>
    <property type="molecule type" value="Genomic_DNA"/>
</dbReference>
<evidence type="ECO:0000313" key="4">
    <source>
        <dbReference type="EMBL" id="CAL1168429.1"/>
    </source>
</evidence>
<evidence type="ECO:0000313" key="3">
    <source>
        <dbReference type="EMBL" id="CAI4015054.1"/>
    </source>
</evidence>
<feature type="region of interest" description="Disordered" evidence="1">
    <location>
        <begin position="47"/>
        <end position="83"/>
    </location>
</feature>
<dbReference type="EMBL" id="CAMXCT010006511">
    <property type="protein sequence ID" value="CAI4015054.1"/>
    <property type="molecule type" value="Genomic_DNA"/>
</dbReference>
<dbReference type="Pfam" id="PF08621">
    <property type="entry name" value="RPAP1_N"/>
    <property type="match status" value="1"/>
</dbReference>
<dbReference type="Proteomes" id="UP001152797">
    <property type="component" value="Unassembled WGS sequence"/>
</dbReference>
<dbReference type="EMBL" id="CAMXCT020006511">
    <property type="protein sequence ID" value="CAL1168429.1"/>
    <property type="molecule type" value="Genomic_DNA"/>
</dbReference>
<evidence type="ECO:0000256" key="1">
    <source>
        <dbReference type="SAM" id="MobiDB-lite"/>
    </source>
</evidence>
<feature type="region of interest" description="Disordered" evidence="1">
    <location>
        <begin position="202"/>
        <end position="226"/>
    </location>
</feature>
<sequence length="262" mass="29161">MLRPDTAMCGKELAICRSRDLLPKLGFLQQPLEALLQEQEALGLQGDRPSVTVKRTKPKEEKIPVAKPSLFKLRQGQANASETHPELQALGEALGSGEENPLCLKEVSERQAPLHRREDNFAAPESGFPVPLHRAVGKSLGATLKKPTADLDREPKDEDEAIDMENRKTLMNASPEEVKEWQQQLLQQLGAETCERLRQRGVRKMGQEKRKVKVAKEVAPEPPEPKKVLAEKELHEDCRAAPATVSLEMDGEASSRIYAVML</sequence>
<evidence type="ECO:0000313" key="5">
    <source>
        <dbReference type="Proteomes" id="UP001152797"/>
    </source>
</evidence>
<organism evidence="3">
    <name type="scientific">Cladocopium goreaui</name>
    <dbReference type="NCBI Taxonomy" id="2562237"/>
    <lineage>
        <taxon>Eukaryota</taxon>
        <taxon>Sar</taxon>
        <taxon>Alveolata</taxon>
        <taxon>Dinophyceae</taxon>
        <taxon>Suessiales</taxon>
        <taxon>Symbiodiniaceae</taxon>
        <taxon>Cladocopium</taxon>
    </lineage>
</organism>
<accession>A0A9P1DRG0</accession>
<comment type="caution">
    <text evidence="3">The sequence shown here is derived from an EMBL/GenBank/DDBJ whole genome shotgun (WGS) entry which is preliminary data.</text>
</comment>